<dbReference type="AlphaFoldDB" id="A0A423X3H0"/>
<organism evidence="1 2">
    <name type="scientific">Cytospora schulzeri</name>
    <dbReference type="NCBI Taxonomy" id="448051"/>
    <lineage>
        <taxon>Eukaryota</taxon>
        <taxon>Fungi</taxon>
        <taxon>Dikarya</taxon>
        <taxon>Ascomycota</taxon>
        <taxon>Pezizomycotina</taxon>
        <taxon>Sordariomycetes</taxon>
        <taxon>Sordariomycetidae</taxon>
        <taxon>Diaporthales</taxon>
        <taxon>Cytosporaceae</taxon>
        <taxon>Cytospora</taxon>
    </lineage>
</organism>
<dbReference type="Proteomes" id="UP000283895">
    <property type="component" value="Unassembled WGS sequence"/>
</dbReference>
<evidence type="ECO:0000313" key="2">
    <source>
        <dbReference type="Proteomes" id="UP000283895"/>
    </source>
</evidence>
<sequence length="290" mass="32353">MLYGGFAESKPSNKGQEWVVALPADDPISLATILYIIHNKFSKVPDAVTRGELYRLTILTDKYDMTEVLRPWARAWVGPLASKSRPLGQKGDEALLWIAWELGHSSLFERTLRHVQETCIVDPKGKLLDSHGVCLADNDHMKALDIIDGTNGLLARRASRIQSLLWVMDIKVRTLATGREAVFSSRCEREHLDSCNIWYLGSLIRSLARAGYYPVPLSVSIRCSVREFRTKLGSVCDDIRKNPISLTTCSPASELRLLLAAVGTSIELTNAQRKRLQQQAAKTGLQLQDP</sequence>
<name>A0A423X3H0_9PEZI</name>
<accession>A0A423X3H0</accession>
<proteinExistence type="predicted"/>
<reference evidence="1 2" key="1">
    <citation type="submission" date="2015-09" db="EMBL/GenBank/DDBJ databases">
        <title>Host preference determinants of Valsa canker pathogens revealed by comparative genomics.</title>
        <authorList>
            <person name="Yin Z."/>
            <person name="Huang L."/>
        </authorList>
    </citation>
    <scope>NUCLEOTIDE SEQUENCE [LARGE SCALE GENOMIC DNA]</scope>
    <source>
        <strain evidence="1 2">03-1</strain>
    </source>
</reference>
<comment type="caution">
    <text evidence="1">The sequence shown here is derived from an EMBL/GenBank/DDBJ whole genome shotgun (WGS) entry which is preliminary data.</text>
</comment>
<gene>
    <name evidence="1" type="ORF">VMCG_01796</name>
</gene>
<dbReference type="EMBL" id="LKEA01000003">
    <property type="protein sequence ID" value="ROW10399.1"/>
    <property type="molecule type" value="Genomic_DNA"/>
</dbReference>
<evidence type="ECO:0000313" key="1">
    <source>
        <dbReference type="EMBL" id="ROW10399.1"/>
    </source>
</evidence>
<dbReference type="OrthoDB" id="5275938at2759"/>
<protein>
    <recommendedName>
        <fullName evidence="3">Nuclear pore protein</fullName>
    </recommendedName>
</protein>
<keyword evidence="2" id="KW-1185">Reference proteome</keyword>
<evidence type="ECO:0008006" key="3">
    <source>
        <dbReference type="Google" id="ProtNLM"/>
    </source>
</evidence>